<accession>T1UBC0</accession>
<evidence type="ECO:0000313" key="1">
    <source>
        <dbReference type="EMBL" id="AGT74665.1"/>
    </source>
</evidence>
<organism evidence="1 2">
    <name type="scientific">Helicobacter pylori SouthAfrica20</name>
    <dbReference type="NCBI Taxonomy" id="1352356"/>
    <lineage>
        <taxon>Bacteria</taxon>
        <taxon>Pseudomonadati</taxon>
        <taxon>Campylobacterota</taxon>
        <taxon>Epsilonproteobacteria</taxon>
        <taxon>Campylobacterales</taxon>
        <taxon>Helicobacteraceae</taxon>
        <taxon>Helicobacter</taxon>
    </lineage>
</organism>
<dbReference type="AlphaFoldDB" id="T1UBC0"/>
<dbReference type="KEGG" id="hpys:HPSA20_1454"/>
<dbReference type="HOGENOM" id="CLU_1426210_0_0_7"/>
<sequence>MAVSSDFRRRIYVEGGGDRAFLEFLFKRHEIDKDQYSIIELNGKNGLSAKVSEIKRSLKGDRERIYIVLDTDKNPYEKKREKFQDDLRNMHLTQEEYGKIKLYLWPFNEGCETGVLEDLINKVSDYDKMASCLQNFCECIGKECLKQANSKNKNATNIHLHESWFQLYNEIGVKMGLKPFDHQHKECKKS</sequence>
<proteinExistence type="predicted"/>
<dbReference type="InterPro" id="IPR024508">
    <property type="entry name" value="DUF3226"/>
</dbReference>
<dbReference type="Proteomes" id="UP000015920">
    <property type="component" value="Chromosome"/>
</dbReference>
<dbReference type="PATRIC" id="fig|1352356.3.peg.1416"/>
<evidence type="ECO:0000313" key="2">
    <source>
        <dbReference type="Proteomes" id="UP000015920"/>
    </source>
</evidence>
<dbReference type="EMBL" id="CP006691">
    <property type="protein sequence ID" value="AGT74665.1"/>
    <property type="molecule type" value="Genomic_DNA"/>
</dbReference>
<gene>
    <name evidence="1" type="ORF">HPSA20_1454</name>
</gene>
<protein>
    <submittedName>
        <fullName evidence="1">Uncharacterized protein</fullName>
    </submittedName>
</protein>
<dbReference type="Pfam" id="PF11536">
    <property type="entry name" value="DUF3226"/>
    <property type="match status" value="1"/>
</dbReference>
<name>T1UBC0_HELPX</name>
<reference evidence="1 2" key="1">
    <citation type="journal article" date="2013" name="Genome Announc.">
        <title>Genome Sequences of Three hpAfrica2 Strains of Helicobacter pylori.</title>
        <authorList>
            <person name="Duncan S.S."/>
            <person name="Bertoli M.T."/>
            <person name="Kersulyte D."/>
            <person name="Valk P.L."/>
            <person name="Tamma S."/>
            <person name="Segal I."/>
            <person name="McClain M.S."/>
            <person name="Cover T.L."/>
            <person name="Berg D.E."/>
        </authorList>
    </citation>
    <scope>NUCLEOTIDE SEQUENCE [LARGE SCALE GENOMIC DNA]</scope>
    <source>
        <strain evidence="1">SouthAfrica20</strain>
    </source>
</reference>